<dbReference type="GeneID" id="111287820"/>
<dbReference type="Gene3D" id="1.20.1280.50">
    <property type="match status" value="1"/>
</dbReference>
<evidence type="ECO:0000313" key="3">
    <source>
        <dbReference type="RefSeq" id="XP_022734224.1"/>
    </source>
</evidence>
<dbReference type="Proteomes" id="UP000515121">
    <property type="component" value="Unplaced"/>
</dbReference>
<name>A0A6P5Y1A9_DURZI</name>
<dbReference type="PROSITE" id="PS50181">
    <property type="entry name" value="FBOX"/>
    <property type="match status" value="1"/>
</dbReference>
<dbReference type="CDD" id="cd22157">
    <property type="entry name" value="F-box_AtFBW1-like"/>
    <property type="match status" value="1"/>
</dbReference>
<proteinExistence type="predicted"/>
<dbReference type="NCBIfam" id="TIGR01640">
    <property type="entry name" value="F_box_assoc_1"/>
    <property type="match status" value="1"/>
</dbReference>
<dbReference type="KEGG" id="dzi:111287820"/>
<dbReference type="RefSeq" id="XP_022734224.1">
    <property type="nucleotide sequence ID" value="XM_022878489.1"/>
</dbReference>
<accession>A0A6P5Y1A9</accession>
<dbReference type="SUPFAM" id="SSF81383">
    <property type="entry name" value="F-box domain"/>
    <property type="match status" value="1"/>
</dbReference>
<gene>
    <name evidence="3" type="primary">LOC111287820</name>
</gene>
<evidence type="ECO:0000259" key="1">
    <source>
        <dbReference type="PROSITE" id="PS50181"/>
    </source>
</evidence>
<dbReference type="AlphaFoldDB" id="A0A6P5Y1A9"/>
<dbReference type="InterPro" id="IPR017451">
    <property type="entry name" value="F-box-assoc_interact_dom"/>
</dbReference>
<protein>
    <submittedName>
        <fullName evidence="3">F-box/kelch-repeat protein At3g06240-like</fullName>
    </submittedName>
</protein>
<organism evidence="2 3">
    <name type="scientific">Durio zibethinus</name>
    <name type="common">Durian</name>
    <dbReference type="NCBI Taxonomy" id="66656"/>
    <lineage>
        <taxon>Eukaryota</taxon>
        <taxon>Viridiplantae</taxon>
        <taxon>Streptophyta</taxon>
        <taxon>Embryophyta</taxon>
        <taxon>Tracheophyta</taxon>
        <taxon>Spermatophyta</taxon>
        <taxon>Magnoliopsida</taxon>
        <taxon>eudicotyledons</taxon>
        <taxon>Gunneridae</taxon>
        <taxon>Pentapetalae</taxon>
        <taxon>rosids</taxon>
        <taxon>malvids</taxon>
        <taxon>Malvales</taxon>
        <taxon>Malvaceae</taxon>
        <taxon>Helicteroideae</taxon>
        <taxon>Durio</taxon>
    </lineage>
</organism>
<dbReference type="InterPro" id="IPR036047">
    <property type="entry name" value="F-box-like_dom_sf"/>
</dbReference>
<dbReference type="Pfam" id="PF00646">
    <property type="entry name" value="F-box"/>
    <property type="match status" value="1"/>
</dbReference>
<dbReference type="Pfam" id="PF08268">
    <property type="entry name" value="FBA_3"/>
    <property type="match status" value="1"/>
</dbReference>
<dbReference type="InterPro" id="IPR001810">
    <property type="entry name" value="F-box_dom"/>
</dbReference>
<dbReference type="PANTHER" id="PTHR31672">
    <property type="entry name" value="BNACNNG10540D PROTEIN"/>
    <property type="match status" value="1"/>
</dbReference>
<dbReference type="InterPro" id="IPR013187">
    <property type="entry name" value="F-box-assoc_dom_typ3"/>
</dbReference>
<dbReference type="InterPro" id="IPR050796">
    <property type="entry name" value="SCF_F-box_component"/>
</dbReference>
<reference evidence="3" key="1">
    <citation type="submission" date="2025-08" db="UniProtKB">
        <authorList>
            <consortium name="RefSeq"/>
        </authorList>
    </citation>
    <scope>IDENTIFICATION</scope>
    <source>
        <tissue evidence="3">Fruit stalk</tissue>
    </source>
</reference>
<dbReference type="OrthoDB" id="1086486at2759"/>
<dbReference type="SMART" id="SM00256">
    <property type="entry name" value="FBOX"/>
    <property type="match status" value="1"/>
</dbReference>
<dbReference type="Pfam" id="PF07734">
    <property type="entry name" value="FBA_1"/>
    <property type="match status" value="1"/>
</dbReference>
<dbReference type="InterPro" id="IPR006527">
    <property type="entry name" value="F-box-assoc_dom_typ1"/>
</dbReference>
<evidence type="ECO:0000313" key="2">
    <source>
        <dbReference type="Proteomes" id="UP000515121"/>
    </source>
</evidence>
<sequence>MVPMMKKQMGMVQLPDDLIIEIMARLPPKSALRFRCLSKSWKAFLSSPNFIRMHLNHVTENKYKYMQQLVLSSTYSLQLMNYTAYKKTASTLDFPMEYPNWKRFPTLFVMVLGSCNGLLCAAVPTKTLIIWNPSIREFKKLPLSCPLNDSKLDGFGFGYDHSTDDYKVIRFLYSIGRGLLLMGSFIGLVICLDNPQQGQEGGPCSDTAHWILGFDLTFDKFEAFPPPKDLKEESKFTLGVIGGCLSLAQNLYGDRIEMWKLDKGDTKKGWIKVMTIMNPQRLPCPYGLVPICIMKNGEVLLSYDEIMLFSRSVTKPRRFVLYDTVKGTFRKLKIDGIGQWSRAIPYIESLVSPNLI</sequence>
<feature type="domain" description="F-box" evidence="1">
    <location>
        <begin position="8"/>
        <end position="53"/>
    </location>
</feature>
<dbReference type="PANTHER" id="PTHR31672:SF13">
    <property type="entry name" value="F-BOX PROTEIN CPR30-LIKE"/>
    <property type="match status" value="1"/>
</dbReference>
<keyword evidence="2" id="KW-1185">Reference proteome</keyword>